<protein>
    <recommendedName>
        <fullName evidence="1">2EXR domain-containing protein</fullName>
    </recommendedName>
</protein>
<gene>
    <name evidence="2" type="ORF">AC578_106</name>
</gene>
<dbReference type="AlphaFoldDB" id="A0A139HNX9"/>
<dbReference type="Pfam" id="PF20150">
    <property type="entry name" value="2EXR"/>
    <property type="match status" value="1"/>
</dbReference>
<name>A0A139HNX9_9PEZI</name>
<sequence length="270" mass="30908">MADIKSAKSGPNSQVCHTRELHRPEFYGHSDLAVLLACEQGLIGARSTCKARNLHNIHPKGWTPCGHGSLRDYGFSNLGVLLGCEQGLPESRTACELFGLHNKHPPDDICSRFILTKPIASKFKILATKNKRGSRSHFLKLPLELRKMIYEYVIPESWNSHPRNQGYFLPWSNMCENTSQDLEKCLRLHGLRIQRYHLEPALLRTSKLIRKEAMEVFEKFLVKAEQDPVPSSGPPGQPLASTFAFWTPYMRSLIKQMYLETRRQMRSLSY</sequence>
<proteinExistence type="predicted"/>
<feature type="domain" description="2EXR" evidence="1">
    <location>
        <begin position="137"/>
        <end position="221"/>
    </location>
</feature>
<evidence type="ECO:0000313" key="2">
    <source>
        <dbReference type="EMBL" id="KXT04195.1"/>
    </source>
</evidence>
<dbReference type="Proteomes" id="UP000070133">
    <property type="component" value="Unassembled WGS sequence"/>
</dbReference>
<evidence type="ECO:0000313" key="3">
    <source>
        <dbReference type="Proteomes" id="UP000070133"/>
    </source>
</evidence>
<reference evidence="2 3" key="1">
    <citation type="submission" date="2015-07" db="EMBL/GenBank/DDBJ databases">
        <title>Comparative genomics of the Sigatoka disease complex on banana suggests a link between parallel evolutionary changes in Pseudocercospora fijiensis and Pseudocercospora eumusae and increased virulence on the banana host.</title>
        <authorList>
            <person name="Chang T.-C."/>
            <person name="Salvucci A."/>
            <person name="Crous P.W."/>
            <person name="Stergiopoulos I."/>
        </authorList>
    </citation>
    <scope>NUCLEOTIDE SEQUENCE [LARGE SCALE GENOMIC DNA]</scope>
    <source>
        <strain evidence="2 3">CBS 114824</strain>
    </source>
</reference>
<keyword evidence="3" id="KW-1185">Reference proteome</keyword>
<dbReference type="EMBL" id="LFZN01000023">
    <property type="protein sequence ID" value="KXT04195.1"/>
    <property type="molecule type" value="Genomic_DNA"/>
</dbReference>
<dbReference type="OrthoDB" id="62952at2759"/>
<comment type="caution">
    <text evidence="2">The sequence shown here is derived from an EMBL/GenBank/DDBJ whole genome shotgun (WGS) entry which is preliminary data.</text>
</comment>
<dbReference type="InterPro" id="IPR045518">
    <property type="entry name" value="2EXR"/>
</dbReference>
<evidence type="ECO:0000259" key="1">
    <source>
        <dbReference type="Pfam" id="PF20150"/>
    </source>
</evidence>
<organism evidence="2 3">
    <name type="scientific">Pseudocercospora eumusae</name>
    <dbReference type="NCBI Taxonomy" id="321146"/>
    <lineage>
        <taxon>Eukaryota</taxon>
        <taxon>Fungi</taxon>
        <taxon>Dikarya</taxon>
        <taxon>Ascomycota</taxon>
        <taxon>Pezizomycotina</taxon>
        <taxon>Dothideomycetes</taxon>
        <taxon>Dothideomycetidae</taxon>
        <taxon>Mycosphaerellales</taxon>
        <taxon>Mycosphaerellaceae</taxon>
        <taxon>Pseudocercospora</taxon>
    </lineage>
</organism>
<accession>A0A139HNX9</accession>